<name>B3E6K1_TRIL1</name>
<gene>
    <name evidence="2" type="ordered locus">Glov_1104</name>
</gene>
<protein>
    <recommendedName>
        <fullName evidence="1">HNH nuclease domain-containing protein</fullName>
    </recommendedName>
</protein>
<organism evidence="2 3">
    <name type="scientific">Trichlorobacter lovleyi (strain ATCC BAA-1151 / DSM 17278 / SZ)</name>
    <name type="common">Geobacter lovleyi</name>
    <dbReference type="NCBI Taxonomy" id="398767"/>
    <lineage>
        <taxon>Bacteria</taxon>
        <taxon>Pseudomonadati</taxon>
        <taxon>Thermodesulfobacteriota</taxon>
        <taxon>Desulfuromonadia</taxon>
        <taxon>Geobacterales</taxon>
        <taxon>Geobacteraceae</taxon>
        <taxon>Trichlorobacter</taxon>
    </lineage>
</organism>
<dbReference type="Proteomes" id="UP000002420">
    <property type="component" value="Chromosome"/>
</dbReference>
<proteinExistence type="predicted"/>
<dbReference type="OrthoDB" id="9790459at2"/>
<dbReference type="InterPro" id="IPR003615">
    <property type="entry name" value="HNH_nuc"/>
</dbReference>
<feature type="domain" description="HNH nuclease" evidence="1">
    <location>
        <begin position="248"/>
        <end position="298"/>
    </location>
</feature>
<dbReference type="AlphaFoldDB" id="B3E6K1"/>
<evidence type="ECO:0000313" key="2">
    <source>
        <dbReference type="EMBL" id="ACD94826.1"/>
    </source>
</evidence>
<dbReference type="Pfam" id="PF13391">
    <property type="entry name" value="HNH_2"/>
    <property type="match status" value="1"/>
</dbReference>
<reference evidence="2 3" key="1">
    <citation type="submission" date="2008-05" db="EMBL/GenBank/DDBJ databases">
        <title>Complete sequence of chromosome of Geobacter lovleyi SZ.</title>
        <authorList>
            <consortium name="US DOE Joint Genome Institute"/>
            <person name="Lucas S."/>
            <person name="Copeland A."/>
            <person name="Lapidus A."/>
            <person name="Glavina del Rio T."/>
            <person name="Dalin E."/>
            <person name="Tice H."/>
            <person name="Bruce D."/>
            <person name="Goodwin L."/>
            <person name="Pitluck S."/>
            <person name="Chertkov O."/>
            <person name="Meincke L."/>
            <person name="Brettin T."/>
            <person name="Detter J.C."/>
            <person name="Han C."/>
            <person name="Tapia R."/>
            <person name="Kuske C.R."/>
            <person name="Schmutz J."/>
            <person name="Larimer F."/>
            <person name="Land M."/>
            <person name="Hauser L."/>
            <person name="Kyrpides N."/>
            <person name="Mikhailova N."/>
            <person name="Sung Y."/>
            <person name="Fletcher K.E."/>
            <person name="Ritalahti K.M."/>
            <person name="Loeffler F.E."/>
            <person name="Richardson P."/>
        </authorList>
    </citation>
    <scope>NUCLEOTIDE SEQUENCE [LARGE SCALE GENOMIC DNA]</scope>
    <source>
        <strain evidence="3">ATCC BAA-1151 / DSM 17278 / SZ</strain>
    </source>
</reference>
<evidence type="ECO:0000313" key="3">
    <source>
        <dbReference type="Proteomes" id="UP000002420"/>
    </source>
</evidence>
<sequence>MLYFVHQVAAQTIFGRSVTHKFCGRTKNYKAWQFACERLGFFETKTFSDSKFGGSDGAYNAAIKYRNEFFQAASSLGVFDKSNDNRHNATSKRLIQIDLKLSPNNTSGIIGVCRSISKRDSRKSPEITWRAGYKNSLGQNRQKSYSVGQLGEQQALFRAVTFRRDYAKSLLPTTQDDTYRIKLSDHIEELNSILEYISDLKDEADVFFFLGSLNNPHLDNTSKKQMLDIRVGQNKFRRLILSYWNNKCAVTGSSLFVTAGHIKPWKDSDNSERIDVFNGLALSPVYDKAFDKGYISFDKNGNILISNKLSHDAELLGINKYIQISNLHFLHQKYLEWHRNFIFIK</sequence>
<dbReference type="eggNOG" id="COG3440">
    <property type="taxonomic scope" value="Bacteria"/>
</dbReference>
<keyword evidence="3" id="KW-1185">Reference proteome</keyword>
<dbReference type="RefSeq" id="WP_012469176.1">
    <property type="nucleotide sequence ID" value="NC_010814.1"/>
</dbReference>
<dbReference type="KEGG" id="glo:Glov_1104"/>
<accession>B3E6K1</accession>
<dbReference type="HOGENOM" id="CLU_803533_0_0_7"/>
<evidence type="ECO:0000259" key="1">
    <source>
        <dbReference type="Pfam" id="PF13391"/>
    </source>
</evidence>
<dbReference type="EMBL" id="CP001089">
    <property type="protein sequence ID" value="ACD94826.1"/>
    <property type="molecule type" value="Genomic_DNA"/>
</dbReference>
<dbReference type="STRING" id="398767.Glov_1104"/>